<name>A0A6J4QJT2_9ACTN</name>
<dbReference type="EMBL" id="CADCUW010000486">
    <property type="protein sequence ID" value="CAA9441913.1"/>
    <property type="molecule type" value="Genomic_DNA"/>
</dbReference>
<protein>
    <submittedName>
        <fullName evidence="2">Uncharacterized protein</fullName>
    </submittedName>
</protein>
<proteinExistence type="predicted"/>
<reference evidence="2" key="1">
    <citation type="submission" date="2020-02" db="EMBL/GenBank/DDBJ databases">
        <authorList>
            <person name="Meier V. D."/>
        </authorList>
    </citation>
    <scope>NUCLEOTIDE SEQUENCE</scope>
    <source>
        <strain evidence="2">AVDCRST_MAG01</strain>
    </source>
</reference>
<evidence type="ECO:0000256" key="1">
    <source>
        <dbReference type="SAM" id="MobiDB-lite"/>
    </source>
</evidence>
<dbReference type="AlphaFoldDB" id="A0A6J4QJT2"/>
<accession>A0A6J4QJT2</accession>
<feature type="region of interest" description="Disordered" evidence="1">
    <location>
        <begin position="1"/>
        <end position="40"/>
    </location>
</feature>
<organism evidence="2">
    <name type="scientific">uncultured Rubrobacteraceae bacterium</name>
    <dbReference type="NCBI Taxonomy" id="349277"/>
    <lineage>
        <taxon>Bacteria</taxon>
        <taxon>Bacillati</taxon>
        <taxon>Actinomycetota</taxon>
        <taxon>Rubrobacteria</taxon>
        <taxon>Rubrobacterales</taxon>
        <taxon>Rubrobacteraceae</taxon>
        <taxon>environmental samples</taxon>
    </lineage>
</organism>
<sequence length="40" mass="3932">EGQEAPPLGGHRGSRAQSQGPQRQGARPGRPEAAVGVGAG</sequence>
<feature type="non-terminal residue" evidence="2">
    <location>
        <position position="40"/>
    </location>
</feature>
<evidence type="ECO:0000313" key="2">
    <source>
        <dbReference type="EMBL" id="CAA9441913.1"/>
    </source>
</evidence>
<feature type="non-terminal residue" evidence="2">
    <location>
        <position position="1"/>
    </location>
</feature>
<gene>
    <name evidence="2" type="ORF">AVDCRST_MAG01-01-3729</name>
</gene>